<feature type="compositionally biased region" description="Polar residues" evidence="3">
    <location>
        <begin position="112"/>
        <end position="121"/>
    </location>
</feature>
<feature type="repeat" description="NHL" evidence="2">
    <location>
        <begin position="354"/>
        <end position="391"/>
    </location>
</feature>
<evidence type="ECO:0000256" key="1">
    <source>
        <dbReference type="ARBA" id="ARBA00022737"/>
    </source>
</evidence>
<organism evidence="5 6">
    <name type="scientific">Adineta steineri</name>
    <dbReference type="NCBI Taxonomy" id="433720"/>
    <lineage>
        <taxon>Eukaryota</taxon>
        <taxon>Metazoa</taxon>
        <taxon>Spiralia</taxon>
        <taxon>Gnathifera</taxon>
        <taxon>Rotifera</taxon>
        <taxon>Eurotatoria</taxon>
        <taxon>Bdelloidea</taxon>
        <taxon>Adinetida</taxon>
        <taxon>Adinetidae</taxon>
        <taxon>Adineta</taxon>
    </lineage>
</organism>
<dbReference type="EMBL" id="CAJOAY010001448">
    <property type="protein sequence ID" value="CAF3844272.1"/>
    <property type="molecule type" value="Genomic_DNA"/>
</dbReference>
<dbReference type="AlphaFoldDB" id="A0A819E4J7"/>
<feature type="region of interest" description="Disordered" evidence="3">
    <location>
        <begin position="102"/>
        <end position="121"/>
    </location>
</feature>
<evidence type="ECO:0000313" key="6">
    <source>
        <dbReference type="Proteomes" id="UP000663881"/>
    </source>
</evidence>
<evidence type="ECO:0000256" key="4">
    <source>
        <dbReference type="SAM" id="Phobius"/>
    </source>
</evidence>
<feature type="compositionally biased region" description="Low complexity" evidence="3">
    <location>
        <begin position="62"/>
        <end position="83"/>
    </location>
</feature>
<evidence type="ECO:0000256" key="2">
    <source>
        <dbReference type="PROSITE-ProRule" id="PRU00504"/>
    </source>
</evidence>
<protein>
    <recommendedName>
        <fullName evidence="7">NHL repeat containing protein-like protein</fullName>
    </recommendedName>
</protein>
<dbReference type="PANTHER" id="PTHR24104">
    <property type="entry name" value="E3 UBIQUITIN-PROTEIN LIGASE NHLRC1-RELATED"/>
    <property type="match status" value="1"/>
</dbReference>
<comment type="caution">
    <text evidence="5">The sequence shown here is derived from an EMBL/GenBank/DDBJ whole genome shotgun (WGS) entry which is preliminary data.</text>
</comment>
<feature type="transmembrane region" description="Helical" evidence="4">
    <location>
        <begin position="34"/>
        <end position="54"/>
    </location>
</feature>
<keyword evidence="4" id="KW-0472">Membrane</keyword>
<keyword evidence="1" id="KW-0677">Repeat</keyword>
<dbReference type="Proteomes" id="UP000663881">
    <property type="component" value="Unassembled WGS sequence"/>
</dbReference>
<evidence type="ECO:0000256" key="3">
    <source>
        <dbReference type="SAM" id="MobiDB-lite"/>
    </source>
</evidence>
<dbReference type="PROSITE" id="PS51125">
    <property type="entry name" value="NHL"/>
    <property type="match status" value="1"/>
</dbReference>
<keyword evidence="4" id="KW-1133">Transmembrane helix</keyword>
<dbReference type="InterPro" id="IPR050952">
    <property type="entry name" value="TRIM-NHL_E3_ligases"/>
</dbReference>
<evidence type="ECO:0000313" key="5">
    <source>
        <dbReference type="EMBL" id="CAF3844272.1"/>
    </source>
</evidence>
<dbReference type="PANTHER" id="PTHR24104:SF25">
    <property type="entry name" value="PROTEIN LIN-41"/>
    <property type="match status" value="1"/>
</dbReference>
<dbReference type="InterPro" id="IPR001258">
    <property type="entry name" value="NHL_repeat"/>
</dbReference>
<name>A0A819E4J7_9BILA</name>
<feature type="region of interest" description="Disordered" evidence="3">
    <location>
        <begin position="61"/>
        <end position="89"/>
    </location>
</feature>
<dbReference type="InterPro" id="IPR011042">
    <property type="entry name" value="6-blade_b-propeller_TolB-like"/>
</dbReference>
<accession>A0A819E4J7</accession>
<proteinExistence type="predicted"/>
<reference evidence="5" key="1">
    <citation type="submission" date="2021-02" db="EMBL/GenBank/DDBJ databases">
        <authorList>
            <person name="Nowell W R."/>
        </authorList>
    </citation>
    <scope>NUCLEOTIDE SEQUENCE</scope>
</reference>
<dbReference type="CDD" id="cd05819">
    <property type="entry name" value="NHL"/>
    <property type="match status" value="1"/>
</dbReference>
<evidence type="ECO:0008006" key="7">
    <source>
        <dbReference type="Google" id="ProtNLM"/>
    </source>
</evidence>
<dbReference type="SUPFAM" id="SSF101898">
    <property type="entry name" value="NHL repeat"/>
    <property type="match status" value="1"/>
</dbReference>
<dbReference type="Pfam" id="PF01436">
    <property type="entry name" value="NHL"/>
    <property type="match status" value="2"/>
</dbReference>
<gene>
    <name evidence="5" type="ORF">OKA104_LOCUS21092</name>
</gene>
<dbReference type="GO" id="GO:0008270">
    <property type="term" value="F:zinc ion binding"/>
    <property type="evidence" value="ECO:0007669"/>
    <property type="project" value="UniProtKB-KW"/>
</dbReference>
<keyword evidence="4" id="KW-0812">Transmembrane</keyword>
<sequence length="393" mass="43890">MNSNNRIDVYDSATVNSNATQPITLCERFRKRKLMWIVLIIIVALITTILVVVLKTKKTNNEKTSTTEETTTEPTEQIETTTEQLPPPFVIDSNTKWKQNASTVAGGHGKGNRTNQLDQPQSIYVDDDNESIYISDYKNHRIVRWGFNSTHGEVVAGGNGTGNRIDQLKTPTDAILDKKDSSLIICDFGNARVVKWSRQHDTTSQRIIVSRIGCWSLAMDNNGDLYVSDFVTDAVILWKRGQTKGTKVAGKSRNADSTSRKRNFAYIFVDEYYSVYVADWVDGEAMEWKKDAKNGTIVARAHTNEMMLDTPPRLAGVIVDSMGNIYVSDTMACQITRWLPGEKFGGTVAGGKGCGKGARQLFAPYDLSFDRQGNLYVVDYGNSRVQKFAVEHD</sequence>
<dbReference type="Gene3D" id="2.120.10.30">
    <property type="entry name" value="TolB, C-terminal domain"/>
    <property type="match status" value="2"/>
</dbReference>